<dbReference type="AlphaFoldDB" id="A0AAU9V6P2"/>
<gene>
    <name evidence="2" type="ORF">EEDITHA_LOCUS21708</name>
</gene>
<sequence>MVLFHSISALVYDCGYPKIIAAGLILHSTIFIVLFTNFYMQAYKKDKPKTTVDSCNNNTNGYVPNGKATINGHMSVNGIKTNGYRNEVPNGFINEINVAEIHEEFVNDTTLANGYTNGHVTMKEKVQ</sequence>
<proteinExistence type="predicted"/>
<comment type="caution">
    <text evidence="2">The sequence shown here is derived from an EMBL/GenBank/DDBJ whole genome shotgun (WGS) entry which is preliminary data.</text>
</comment>
<evidence type="ECO:0000313" key="2">
    <source>
        <dbReference type="EMBL" id="CAH2107705.1"/>
    </source>
</evidence>
<dbReference type="Proteomes" id="UP001153954">
    <property type="component" value="Unassembled WGS sequence"/>
</dbReference>
<evidence type="ECO:0000313" key="3">
    <source>
        <dbReference type="Proteomes" id="UP001153954"/>
    </source>
</evidence>
<evidence type="ECO:0000256" key="1">
    <source>
        <dbReference type="SAM" id="Phobius"/>
    </source>
</evidence>
<protein>
    <recommendedName>
        <fullName evidence="4">Elongation of very long chain fatty acids protein</fullName>
    </recommendedName>
</protein>
<keyword evidence="1" id="KW-0472">Membrane</keyword>
<name>A0AAU9V6P2_EUPED</name>
<keyword evidence="3" id="KW-1185">Reference proteome</keyword>
<accession>A0AAU9V6P2</accession>
<dbReference type="EMBL" id="CAKOGL010000030">
    <property type="protein sequence ID" value="CAH2107705.1"/>
    <property type="molecule type" value="Genomic_DNA"/>
</dbReference>
<keyword evidence="1" id="KW-0812">Transmembrane</keyword>
<reference evidence="2" key="1">
    <citation type="submission" date="2022-03" db="EMBL/GenBank/DDBJ databases">
        <authorList>
            <person name="Tunstrom K."/>
        </authorList>
    </citation>
    <scope>NUCLEOTIDE SEQUENCE</scope>
</reference>
<evidence type="ECO:0008006" key="4">
    <source>
        <dbReference type="Google" id="ProtNLM"/>
    </source>
</evidence>
<feature type="transmembrane region" description="Helical" evidence="1">
    <location>
        <begin position="20"/>
        <end position="40"/>
    </location>
</feature>
<organism evidence="2 3">
    <name type="scientific">Euphydryas editha</name>
    <name type="common">Edith's checkerspot</name>
    <dbReference type="NCBI Taxonomy" id="104508"/>
    <lineage>
        <taxon>Eukaryota</taxon>
        <taxon>Metazoa</taxon>
        <taxon>Ecdysozoa</taxon>
        <taxon>Arthropoda</taxon>
        <taxon>Hexapoda</taxon>
        <taxon>Insecta</taxon>
        <taxon>Pterygota</taxon>
        <taxon>Neoptera</taxon>
        <taxon>Endopterygota</taxon>
        <taxon>Lepidoptera</taxon>
        <taxon>Glossata</taxon>
        <taxon>Ditrysia</taxon>
        <taxon>Papilionoidea</taxon>
        <taxon>Nymphalidae</taxon>
        <taxon>Nymphalinae</taxon>
        <taxon>Euphydryas</taxon>
    </lineage>
</organism>
<keyword evidence="1" id="KW-1133">Transmembrane helix</keyword>